<keyword evidence="2" id="KW-0238">DNA-binding</keyword>
<sequence>MPSLLRRLVDLGRSDDDLAAGELREAATAHGCRPITEDVDRQVVTVAGTVRAVTLRPRATVPALVAEVYDGSSTVQLVWLGRRSIHGIDPGAYVKATGLICRPTGTPTIYNPAYELLPQHG</sequence>
<dbReference type="Proteomes" id="UP000288711">
    <property type="component" value="Unassembled WGS sequence"/>
</dbReference>
<dbReference type="Gene3D" id="2.40.50.140">
    <property type="entry name" value="Nucleic acid-binding proteins"/>
    <property type="match status" value="1"/>
</dbReference>
<gene>
    <name evidence="2" type="ORF">CWN80_08395</name>
</gene>
<keyword evidence="3" id="KW-1185">Reference proteome</keyword>
<accession>A0A444B5S2</accession>
<reference evidence="2 3" key="1">
    <citation type="journal article" date="2009" name="Int. J. Syst. Evol. Microbiol.">
        <title>Janibacter hoylei sp. nov., Bacillus isronensis sp. nov. and Bacillus aryabhattai sp. nov., isolated from cryotubes used for collecting air from the upper atmosphere.</title>
        <authorList>
            <person name="Shivaji S."/>
            <person name="Chaturvedi P."/>
            <person name="Begum Z."/>
            <person name="Pindi P.K."/>
            <person name="Manorama R."/>
            <person name="Padmanaban D.A."/>
            <person name="Shouche Y.S."/>
            <person name="Pawar S."/>
            <person name="Vaishampayan P."/>
            <person name="Dutt C.B."/>
            <person name="Datta G.N."/>
            <person name="Manchanda R.K."/>
            <person name="Rao U.R."/>
            <person name="Bhargava P.M."/>
            <person name="Narlikar J.V."/>
        </authorList>
    </citation>
    <scope>NUCLEOTIDE SEQUENCE [LARGE SCALE GENOMIC DNA]</scope>
    <source>
        <strain evidence="2 3">PVAS-1</strain>
    </source>
</reference>
<organism evidence="2 3">
    <name type="scientific">Janibacter hoylei PVAS-1</name>
    <dbReference type="NCBI Taxonomy" id="1210046"/>
    <lineage>
        <taxon>Bacteria</taxon>
        <taxon>Bacillati</taxon>
        <taxon>Actinomycetota</taxon>
        <taxon>Actinomycetes</taxon>
        <taxon>Micrococcales</taxon>
        <taxon>Intrasporangiaceae</taxon>
        <taxon>Janibacter</taxon>
    </lineage>
</organism>
<dbReference type="AlphaFoldDB" id="A0A444B5S2"/>
<comment type="caution">
    <text evidence="2">The sequence shown here is derived from an EMBL/GenBank/DDBJ whole genome shotgun (WGS) entry which is preliminary data.</text>
</comment>
<dbReference type="CDD" id="cd04488">
    <property type="entry name" value="RecG_wedge_OBF"/>
    <property type="match status" value="1"/>
</dbReference>
<dbReference type="Pfam" id="PF01336">
    <property type="entry name" value="tRNA_anti-codon"/>
    <property type="match status" value="1"/>
</dbReference>
<evidence type="ECO:0000313" key="2">
    <source>
        <dbReference type="EMBL" id="RWU83748.1"/>
    </source>
</evidence>
<dbReference type="GO" id="GO:0003677">
    <property type="term" value="F:DNA binding"/>
    <property type="evidence" value="ECO:0007669"/>
    <property type="project" value="UniProtKB-KW"/>
</dbReference>
<protein>
    <submittedName>
        <fullName evidence="2">DNA-binding protein</fullName>
    </submittedName>
</protein>
<dbReference type="SUPFAM" id="SSF50249">
    <property type="entry name" value="Nucleic acid-binding proteins"/>
    <property type="match status" value="1"/>
</dbReference>
<dbReference type="InterPro" id="IPR004365">
    <property type="entry name" value="NA-bd_OB_tRNA"/>
</dbReference>
<evidence type="ECO:0000259" key="1">
    <source>
        <dbReference type="Pfam" id="PF01336"/>
    </source>
</evidence>
<evidence type="ECO:0000313" key="3">
    <source>
        <dbReference type="Proteomes" id="UP000288711"/>
    </source>
</evidence>
<name>A0A444B5S2_9MICO</name>
<feature type="domain" description="OB" evidence="1">
    <location>
        <begin position="44"/>
        <end position="117"/>
    </location>
</feature>
<dbReference type="RefSeq" id="WP_128277121.1">
    <property type="nucleotide sequence ID" value="NZ_PIPF01000007.1"/>
</dbReference>
<dbReference type="EMBL" id="PIPF01000007">
    <property type="protein sequence ID" value="RWU83748.1"/>
    <property type="molecule type" value="Genomic_DNA"/>
</dbReference>
<proteinExistence type="predicted"/>
<dbReference type="InterPro" id="IPR012340">
    <property type="entry name" value="NA-bd_OB-fold"/>
</dbReference>